<evidence type="ECO:0000259" key="3">
    <source>
        <dbReference type="PROSITE" id="PS51186"/>
    </source>
</evidence>
<gene>
    <name evidence="4" type="ORF">I8J30_00760</name>
</gene>
<dbReference type="Pfam" id="PF24553">
    <property type="entry name" value="Rv0428c_C"/>
    <property type="match status" value="1"/>
</dbReference>
<organism evidence="4 5">
    <name type="scientific">Paenibacillus lignilyticus</name>
    <dbReference type="NCBI Taxonomy" id="1172615"/>
    <lineage>
        <taxon>Bacteria</taxon>
        <taxon>Bacillati</taxon>
        <taxon>Bacillota</taxon>
        <taxon>Bacilli</taxon>
        <taxon>Bacillales</taxon>
        <taxon>Paenibacillaceae</taxon>
        <taxon>Paenibacillus</taxon>
    </lineage>
</organism>
<evidence type="ECO:0000313" key="5">
    <source>
        <dbReference type="Proteomes" id="UP000673394"/>
    </source>
</evidence>
<name>A0ABS5C6F4_9BACL</name>
<evidence type="ECO:0000256" key="2">
    <source>
        <dbReference type="ARBA" id="ARBA00023315"/>
    </source>
</evidence>
<dbReference type="CDD" id="cd04301">
    <property type="entry name" value="NAT_SF"/>
    <property type="match status" value="1"/>
</dbReference>
<keyword evidence="5" id="KW-1185">Reference proteome</keyword>
<dbReference type="InterPro" id="IPR050680">
    <property type="entry name" value="YpeA/RimI_acetyltransf"/>
</dbReference>
<reference evidence="4 5" key="1">
    <citation type="submission" date="2021-04" db="EMBL/GenBank/DDBJ databases">
        <title>Paenibacillus sp. DLE-14 whole genome sequence.</title>
        <authorList>
            <person name="Ham Y.J."/>
        </authorList>
    </citation>
    <scope>NUCLEOTIDE SEQUENCE [LARGE SCALE GENOMIC DNA]</scope>
    <source>
        <strain evidence="4 5">DLE-14</strain>
    </source>
</reference>
<dbReference type="RefSeq" id="WP_210654563.1">
    <property type="nucleotide sequence ID" value="NZ_JAGKSP010000001.1"/>
</dbReference>
<comment type="caution">
    <text evidence="4">The sequence shown here is derived from an EMBL/GenBank/DDBJ whole genome shotgun (WGS) entry which is preliminary data.</text>
</comment>
<dbReference type="InterPro" id="IPR056935">
    <property type="entry name" value="Rv0428c-like_C"/>
</dbReference>
<keyword evidence="2" id="KW-0012">Acyltransferase</keyword>
<dbReference type="Gene3D" id="3.40.630.30">
    <property type="match status" value="1"/>
</dbReference>
<accession>A0ABS5C6F4</accession>
<dbReference type="InterPro" id="IPR000182">
    <property type="entry name" value="GNAT_dom"/>
</dbReference>
<dbReference type="EMBL" id="JAGKSP010000001">
    <property type="protein sequence ID" value="MBP3961227.1"/>
    <property type="molecule type" value="Genomic_DNA"/>
</dbReference>
<dbReference type="InterPro" id="IPR016181">
    <property type="entry name" value="Acyl_CoA_acyltransferase"/>
</dbReference>
<sequence>MDKMLEELTLNAWPSLQTVVYDGWVLRFAAGYTKRSNSVSALYSANDHHLEERFAACEAMYNEADLDTIFKITPFAPPDLDQTLDQRGYAIADPSRVMIIESLAGVPAPELHGMKIEDAMSESWLDTMCEMNRITGTNKQLAAQIITSTKPKQGYFTLAVNDEPVACGLGVVERGYIGLYDIVTAEAHRNRGHGEQLIRHMLHWARENGAEKGYLLVVQSNAAANRLYRKLNYRESYPYWYRVKKR</sequence>
<keyword evidence="1" id="KW-0808">Transferase</keyword>
<dbReference type="SUPFAM" id="SSF55729">
    <property type="entry name" value="Acyl-CoA N-acyltransferases (Nat)"/>
    <property type="match status" value="1"/>
</dbReference>
<evidence type="ECO:0000256" key="1">
    <source>
        <dbReference type="ARBA" id="ARBA00022679"/>
    </source>
</evidence>
<dbReference type="Proteomes" id="UP000673394">
    <property type="component" value="Unassembled WGS sequence"/>
</dbReference>
<proteinExistence type="predicted"/>
<feature type="domain" description="N-acetyltransferase" evidence="3">
    <location>
        <begin position="114"/>
        <end position="246"/>
    </location>
</feature>
<protein>
    <submittedName>
        <fullName evidence="4">GNAT family N-acetyltransferase</fullName>
    </submittedName>
</protein>
<dbReference type="PROSITE" id="PS51186">
    <property type="entry name" value="GNAT"/>
    <property type="match status" value="1"/>
</dbReference>
<dbReference type="PANTHER" id="PTHR43420:SF12">
    <property type="entry name" value="N-ACETYLTRANSFERASE DOMAIN-CONTAINING PROTEIN"/>
    <property type="match status" value="1"/>
</dbReference>
<dbReference type="PANTHER" id="PTHR43420">
    <property type="entry name" value="ACETYLTRANSFERASE"/>
    <property type="match status" value="1"/>
</dbReference>
<evidence type="ECO:0000313" key="4">
    <source>
        <dbReference type="EMBL" id="MBP3961227.1"/>
    </source>
</evidence>